<evidence type="ECO:0000313" key="4">
    <source>
        <dbReference type="Proteomes" id="UP000799767"/>
    </source>
</evidence>
<gene>
    <name evidence="3" type="ORF">BDY17DRAFT_110845</name>
</gene>
<keyword evidence="4" id="KW-1185">Reference proteome</keyword>
<dbReference type="CDD" id="cd04301">
    <property type="entry name" value="NAT_SF"/>
    <property type="match status" value="1"/>
</dbReference>
<accession>A0A6A6PZV2</accession>
<dbReference type="GO" id="GO:0006048">
    <property type="term" value="P:UDP-N-acetylglucosamine biosynthetic process"/>
    <property type="evidence" value="ECO:0007669"/>
    <property type="project" value="UniProtKB-UniPathway"/>
</dbReference>
<protein>
    <submittedName>
        <fullName evidence="3">Acyl-CoA N-acyltransferase</fullName>
    </submittedName>
</protein>
<dbReference type="Pfam" id="PF00583">
    <property type="entry name" value="Acetyltransf_1"/>
    <property type="match status" value="1"/>
</dbReference>
<evidence type="ECO:0000256" key="1">
    <source>
        <dbReference type="SAM" id="MobiDB-lite"/>
    </source>
</evidence>
<feature type="region of interest" description="Disordered" evidence="1">
    <location>
        <begin position="93"/>
        <end position="139"/>
    </location>
</feature>
<dbReference type="AlphaFoldDB" id="A0A6A6PZV2"/>
<dbReference type="UniPathway" id="UPA00113">
    <property type="reaction ID" value="UER00529"/>
</dbReference>
<dbReference type="EMBL" id="MU001633">
    <property type="protein sequence ID" value="KAF2485738.1"/>
    <property type="molecule type" value="Genomic_DNA"/>
</dbReference>
<dbReference type="OrthoDB" id="329272at2759"/>
<dbReference type="PROSITE" id="PS51186">
    <property type="entry name" value="GNAT"/>
    <property type="match status" value="1"/>
</dbReference>
<dbReference type="GeneID" id="54470212"/>
<dbReference type="GO" id="GO:0016747">
    <property type="term" value="F:acyltransferase activity, transferring groups other than amino-acyl groups"/>
    <property type="evidence" value="ECO:0007669"/>
    <property type="project" value="InterPro"/>
</dbReference>
<dbReference type="InterPro" id="IPR016181">
    <property type="entry name" value="Acyl_CoA_acyltransferase"/>
</dbReference>
<evidence type="ECO:0000259" key="2">
    <source>
        <dbReference type="PROSITE" id="PS51186"/>
    </source>
</evidence>
<name>A0A6A6PZV2_9PEZI</name>
<dbReference type="InterPro" id="IPR000182">
    <property type="entry name" value="GNAT_dom"/>
</dbReference>
<reference evidence="3" key="1">
    <citation type="journal article" date="2020" name="Stud. Mycol.">
        <title>101 Dothideomycetes genomes: a test case for predicting lifestyles and emergence of pathogens.</title>
        <authorList>
            <person name="Haridas S."/>
            <person name="Albert R."/>
            <person name="Binder M."/>
            <person name="Bloem J."/>
            <person name="Labutti K."/>
            <person name="Salamov A."/>
            <person name="Andreopoulos B."/>
            <person name="Baker S."/>
            <person name="Barry K."/>
            <person name="Bills G."/>
            <person name="Bluhm B."/>
            <person name="Cannon C."/>
            <person name="Castanera R."/>
            <person name="Culley D."/>
            <person name="Daum C."/>
            <person name="Ezra D."/>
            <person name="Gonzalez J."/>
            <person name="Henrissat B."/>
            <person name="Kuo A."/>
            <person name="Liang C."/>
            <person name="Lipzen A."/>
            <person name="Lutzoni F."/>
            <person name="Magnuson J."/>
            <person name="Mondo S."/>
            <person name="Nolan M."/>
            <person name="Ohm R."/>
            <person name="Pangilinan J."/>
            <person name="Park H.-J."/>
            <person name="Ramirez L."/>
            <person name="Alfaro M."/>
            <person name="Sun H."/>
            <person name="Tritt A."/>
            <person name="Yoshinaga Y."/>
            <person name="Zwiers L.-H."/>
            <person name="Turgeon B."/>
            <person name="Goodwin S."/>
            <person name="Spatafora J."/>
            <person name="Crous P."/>
            <person name="Grigoriev I."/>
        </authorList>
    </citation>
    <scope>NUCLEOTIDE SEQUENCE</scope>
    <source>
        <strain evidence="3">CBS 113389</strain>
    </source>
</reference>
<keyword evidence="3" id="KW-0808">Transferase</keyword>
<dbReference type="RefSeq" id="XP_033592307.1">
    <property type="nucleotide sequence ID" value="XM_033729210.1"/>
</dbReference>
<organism evidence="3 4">
    <name type="scientific">Neohortaea acidophila</name>
    <dbReference type="NCBI Taxonomy" id="245834"/>
    <lineage>
        <taxon>Eukaryota</taxon>
        <taxon>Fungi</taxon>
        <taxon>Dikarya</taxon>
        <taxon>Ascomycota</taxon>
        <taxon>Pezizomycotina</taxon>
        <taxon>Dothideomycetes</taxon>
        <taxon>Dothideomycetidae</taxon>
        <taxon>Mycosphaerellales</taxon>
        <taxon>Teratosphaeriaceae</taxon>
        <taxon>Neohortaea</taxon>
    </lineage>
</organism>
<dbReference type="Proteomes" id="UP000799767">
    <property type="component" value="Unassembled WGS sequence"/>
</dbReference>
<evidence type="ECO:0000313" key="3">
    <source>
        <dbReference type="EMBL" id="KAF2485738.1"/>
    </source>
</evidence>
<proteinExistence type="predicted"/>
<sequence>MAHPARSEFVDLILPLHDRLKLYDRTKPPYDQPTNDATDPARAVPESFIDAMRVRHSVYVEEQGVPIERELDDSDPRSFHWVAYASVYKKRASTDGDAEEEKLDHNKRRKSSSTKMPIGTIRIVPPPHPPHPNGKEDTAVQSSNESFIELGELAVIPEYRKVGISKLLIETALAFVRDHLDDILPRYDPKVTESMRYHGTMAKEFKGLVLVHAQIGVQKVWRRFGFETDESMGTWDEEGREHVGMWKRVDVKKGRRESKIVLDGTL</sequence>
<dbReference type="SUPFAM" id="SSF55729">
    <property type="entry name" value="Acyl-CoA N-acyltransferases (Nat)"/>
    <property type="match status" value="1"/>
</dbReference>
<keyword evidence="3" id="KW-0012">Acyltransferase</keyword>
<feature type="domain" description="N-acetyltransferase" evidence="2">
    <location>
        <begin position="117"/>
        <end position="250"/>
    </location>
</feature>
<dbReference type="Gene3D" id="3.40.630.30">
    <property type="match status" value="1"/>
</dbReference>